<dbReference type="PANTHER" id="PTHR43884:SF12">
    <property type="entry name" value="ISOVALERYL-COA DEHYDROGENASE, MITOCHONDRIAL-RELATED"/>
    <property type="match status" value="1"/>
</dbReference>
<dbReference type="EMBL" id="CP029287">
    <property type="protein sequence ID" value="AWS00574.1"/>
    <property type="molecule type" value="Genomic_DNA"/>
</dbReference>
<organism evidence="10 11">
    <name type="scientific">Metallosphaera hakonensis JCM 8857 = DSM 7519</name>
    <dbReference type="NCBI Taxonomy" id="1293036"/>
    <lineage>
        <taxon>Archaea</taxon>
        <taxon>Thermoproteota</taxon>
        <taxon>Thermoprotei</taxon>
        <taxon>Sulfolobales</taxon>
        <taxon>Sulfolobaceae</taxon>
        <taxon>Metallosphaera</taxon>
    </lineage>
</organism>
<dbReference type="FunFam" id="2.40.110.10:FF:000002">
    <property type="entry name" value="Acyl-CoA dehydrogenase fadE12"/>
    <property type="match status" value="1"/>
</dbReference>
<dbReference type="InterPro" id="IPR009075">
    <property type="entry name" value="AcylCo_DH/oxidase_C"/>
</dbReference>
<dbReference type="InterPro" id="IPR006091">
    <property type="entry name" value="Acyl-CoA_Oxase/DH_mid-dom"/>
</dbReference>
<dbReference type="PIRSF" id="PIRSF016578">
    <property type="entry name" value="HsaA"/>
    <property type="match status" value="1"/>
</dbReference>
<dbReference type="InterPro" id="IPR046373">
    <property type="entry name" value="Acyl-CoA_Oxase/DH_mid-dom_sf"/>
</dbReference>
<evidence type="ECO:0000256" key="2">
    <source>
        <dbReference type="ARBA" id="ARBA00009347"/>
    </source>
</evidence>
<feature type="domain" description="Acyl-CoA dehydrogenase/oxidase C-terminal" evidence="7">
    <location>
        <begin position="239"/>
        <end position="388"/>
    </location>
</feature>
<dbReference type="InterPro" id="IPR037069">
    <property type="entry name" value="AcylCoA_DH/ox_N_sf"/>
</dbReference>
<keyword evidence="11" id="KW-1185">Reference proteome</keyword>
<dbReference type="InterPro" id="IPR013786">
    <property type="entry name" value="AcylCoA_DH/ox_N"/>
</dbReference>
<dbReference type="InterPro" id="IPR009100">
    <property type="entry name" value="AcylCoA_DH/oxidase_NM_dom_sf"/>
</dbReference>
<dbReference type="Gene3D" id="1.20.140.10">
    <property type="entry name" value="Butyryl-CoA Dehydrogenase, subunit A, domain 3"/>
    <property type="match status" value="1"/>
</dbReference>
<feature type="domain" description="Acyl-CoA oxidase/dehydrogenase middle" evidence="8">
    <location>
        <begin position="130"/>
        <end position="227"/>
    </location>
</feature>
<comment type="cofactor">
    <cofactor evidence="1 6">
        <name>FAD</name>
        <dbReference type="ChEBI" id="CHEBI:57692"/>
    </cofactor>
</comment>
<evidence type="ECO:0000259" key="9">
    <source>
        <dbReference type="Pfam" id="PF02771"/>
    </source>
</evidence>
<keyword evidence="4 6" id="KW-0274">FAD</keyword>
<dbReference type="GO" id="GO:0003995">
    <property type="term" value="F:acyl-CoA dehydrogenase activity"/>
    <property type="evidence" value="ECO:0007669"/>
    <property type="project" value="TreeGrafter"/>
</dbReference>
<gene>
    <name evidence="10" type="ORF">DFR87_05420</name>
</gene>
<keyword evidence="3 6" id="KW-0285">Flavoprotein</keyword>
<protein>
    <submittedName>
        <fullName evidence="10">Acyl-CoA dehydrogenase</fullName>
    </submittedName>
</protein>
<dbReference type="GeneID" id="36834760"/>
<name>A0A2U9IX45_9CREN</name>
<dbReference type="SUPFAM" id="SSF56645">
    <property type="entry name" value="Acyl-CoA dehydrogenase NM domain-like"/>
    <property type="match status" value="1"/>
</dbReference>
<evidence type="ECO:0000313" key="11">
    <source>
        <dbReference type="Proteomes" id="UP000247586"/>
    </source>
</evidence>
<reference evidence="11" key="3">
    <citation type="submission" date="2020-03" db="EMBL/GenBank/DDBJ databases">
        <title>Sequencing and Assembly of Multiple Reported Metal-Biooxidizing Members of the Extremely Thermoacidophilic Archaeal Family Sulfolobaceae.</title>
        <authorList>
            <person name="Counts J.A."/>
            <person name="Kelly R.M."/>
        </authorList>
    </citation>
    <scope>NUCLEOTIDE SEQUENCE [LARGE SCALE GENOMIC DNA]</scope>
    <source>
        <strain evidence="11">HO1-1</strain>
    </source>
</reference>
<evidence type="ECO:0000256" key="1">
    <source>
        <dbReference type="ARBA" id="ARBA00001974"/>
    </source>
</evidence>
<keyword evidence="5 6" id="KW-0560">Oxidoreductase</keyword>
<dbReference type="OrthoDB" id="275197at2157"/>
<dbReference type="Gene3D" id="1.10.540.10">
    <property type="entry name" value="Acyl-CoA dehydrogenase/oxidase, N-terminal domain"/>
    <property type="match status" value="1"/>
</dbReference>
<sequence>MVFPFKTIEDFKIDLDQDHELLRTTIREFLEREVQSKVDQGERSGDLGEVREKIKELGLNGLDVPAEYGGAGGDYLSLLVATEEMSRVWPSLSTFFLINWMFTSALLRFGNKDLKDRYIPPIARGDKIAAFANTEPGAGTDVAGMTSTAKKINGHYVITGKKIFITSGDLADYIIVTARTSPPLEQRWKGITMFVIEKDFPGFKVEGRIDTTGLKASHTTEISLNEVKVPEENIVGEVGHGFKYAVSSFDYARTIVASQALGIAQAALEKMVRYSADRKSFGQSIASFQMVQQKVSESMADLTTSRLLVYWAGTLFKKGMENEYIMAASLAKFFATEAAERVVLRAMTAHGGYGVTTSTGLERMLRDIQILKTYEGTNDIQRVSAARHFYRKFMGINV</sequence>
<evidence type="ECO:0000259" key="8">
    <source>
        <dbReference type="Pfam" id="PF02770"/>
    </source>
</evidence>
<dbReference type="AlphaFoldDB" id="A0A2U9IX45"/>
<proteinExistence type="inferred from homology"/>
<reference evidence="10 11" key="1">
    <citation type="submission" date="2018-05" db="EMBL/GenBank/DDBJ databases">
        <title>Complete Genome Sequences of Extremely Thermoacidophilic, Metal-Mobilizing Type-Strain Members of the Archaeal Family Sulfolobaceae: Acidianus brierleyi DSM-1651T, Acidianus sulfidivorans DSM-18786T, Metallosphaera hakonensis DSM-7519T, and Metallosphaera prunae DSM-10039T.</title>
        <authorList>
            <person name="Counts J.A."/>
            <person name="Kelly R.M."/>
        </authorList>
    </citation>
    <scope>NUCLEOTIDE SEQUENCE [LARGE SCALE GENOMIC DNA]</scope>
    <source>
        <strain evidence="10 11">HO1-1</strain>
    </source>
</reference>
<dbReference type="RefSeq" id="WP_110369759.1">
    <property type="nucleotide sequence ID" value="NZ_CP029287.2"/>
</dbReference>
<dbReference type="STRING" id="1293036.GCA_001315825_01072"/>
<dbReference type="FunFam" id="1.20.140.10:FF:000001">
    <property type="entry name" value="Acyl-CoA dehydrogenase"/>
    <property type="match status" value="1"/>
</dbReference>
<evidence type="ECO:0000256" key="6">
    <source>
        <dbReference type="RuleBase" id="RU362125"/>
    </source>
</evidence>
<feature type="domain" description="Acyl-CoA dehydrogenase/oxidase N-terminal" evidence="9">
    <location>
        <begin position="17"/>
        <end position="126"/>
    </location>
</feature>
<dbReference type="Gene3D" id="2.40.110.10">
    <property type="entry name" value="Butyryl-CoA Dehydrogenase, subunit A, domain 2"/>
    <property type="match status" value="1"/>
</dbReference>
<dbReference type="Pfam" id="PF02770">
    <property type="entry name" value="Acyl-CoA_dh_M"/>
    <property type="match status" value="1"/>
</dbReference>
<dbReference type="PANTHER" id="PTHR43884">
    <property type="entry name" value="ACYL-COA DEHYDROGENASE"/>
    <property type="match status" value="1"/>
</dbReference>
<dbReference type="Pfam" id="PF00441">
    <property type="entry name" value="Acyl-CoA_dh_1"/>
    <property type="match status" value="1"/>
</dbReference>
<evidence type="ECO:0000256" key="4">
    <source>
        <dbReference type="ARBA" id="ARBA00022827"/>
    </source>
</evidence>
<dbReference type="Proteomes" id="UP000247586">
    <property type="component" value="Chromosome"/>
</dbReference>
<accession>A0A2U9IX45</accession>
<comment type="similarity">
    <text evidence="2 6">Belongs to the acyl-CoA dehydrogenase family.</text>
</comment>
<evidence type="ECO:0000259" key="7">
    <source>
        <dbReference type="Pfam" id="PF00441"/>
    </source>
</evidence>
<dbReference type="SUPFAM" id="SSF47203">
    <property type="entry name" value="Acyl-CoA dehydrogenase C-terminal domain-like"/>
    <property type="match status" value="1"/>
</dbReference>
<dbReference type="Pfam" id="PF02771">
    <property type="entry name" value="Acyl-CoA_dh_N"/>
    <property type="match status" value="1"/>
</dbReference>
<dbReference type="KEGG" id="mhk:DFR87_05420"/>
<dbReference type="InterPro" id="IPR036250">
    <property type="entry name" value="AcylCo_DH-like_C"/>
</dbReference>
<reference evidence="11" key="2">
    <citation type="submission" date="2020-03" db="EMBL/GenBank/DDBJ databases">
        <title>Complete Genome Sequences of Extremely Thermoacidophilic, Metal-Mobilizing Type-Strain Members of the Archaeal Family Sulfolobaceae: Acidianus brierleyi DSM-1651T, Acidianus sulfidivorans DSM-18786T, Metallosphaera hakonensis DSM-7519T, and Metallosphaera prunae DSM-10039T.</title>
        <authorList>
            <person name="Counts J.A."/>
            <person name="Kelly R.M."/>
        </authorList>
    </citation>
    <scope>NUCLEOTIDE SEQUENCE [LARGE SCALE GENOMIC DNA]</scope>
    <source>
        <strain evidence="11">HO1-1</strain>
    </source>
</reference>
<evidence type="ECO:0000256" key="5">
    <source>
        <dbReference type="ARBA" id="ARBA00023002"/>
    </source>
</evidence>
<evidence type="ECO:0000256" key="3">
    <source>
        <dbReference type="ARBA" id="ARBA00022630"/>
    </source>
</evidence>
<evidence type="ECO:0000313" key="10">
    <source>
        <dbReference type="EMBL" id="AWS00574.1"/>
    </source>
</evidence>
<dbReference type="GO" id="GO:0050660">
    <property type="term" value="F:flavin adenine dinucleotide binding"/>
    <property type="evidence" value="ECO:0007669"/>
    <property type="project" value="InterPro"/>
</dbReference>